<dbReference type="GeneID" id="83198259"/>
<feature type="region of interest" description="Disordered" evidence="1">
    <location>
        <begin position="1"/>
        <end position="146"/>
    </location>
</feature>
<feature type="compositionally biased region" description="Pro residues" evidence="1">
    <location>
        <begin position="21"/>
        <end position="39"/>
    </location>
</feature>
<evidence type="ECO:0000256" key="1">
    <source>
        <dbReference type="SAM" id="MobiDB-lite"/>
    </source>
</evidence>
<evidence type="ECO:0000313" key="2">
    <source>
        <dbReference type="EMBL" id="KAJ5246676.1"/>
    </source>
</evidence>
<dbReference type="AlphaFoldDB" id="A0A9W9PGZ0"/>
<proteinExistence type="predicted"/>
<evidence type="ECO:0000313" key="3">
    <source>
        <dbReference type="Proteomes" id="UP001150941"/>
    </source>
</evidence>
<keyword evidence="3" id="KW-1185">Reference proteome</keyword>
<dbReference type="EMBL" id="JAPQKS010000002">
    <property type="protein sequence ID" value="KAJ5246676.1"/>
    <property type="molecule type" value="Genomic_DNA"/>
</dbReference>
<feature type="compositionally biased region" description="Polar residues" evidence="1">
    <location>
        <begin position="77"/>
        <end position="87"/>
    </location>
</feature>
<name>A0A9W9PGZ0_9EURO</name>
<accession>A0A9W9PGZ0</accession>
<feature type="compositionally biased region" description="Basic and acidic residues" evidence="1">
    <location>
        <begin position="1"/>
        <end position="15"/>
    </location>
</feature>
<gene>
    <name evidence="2" type="ORF">N7468_001659</name>
</gene>
<feature type="compositionally biased region" description="Acidic residues" evidence="1">
    <location>
        <begin position="107"/>
        <end position="117"/>
    </location>
</feature>
<reference evidence="2" key="2">
    <citation type="journal article" date="2023" name="IMA Fungus">
        <title>Comparative genomic study of the Penicillium genus elucidates a diverse pangenome and 15 lateral gene transfer events.</title>
        <authorList>
            <person name="Petersen C."/>
            <person name="Sorensen T."/>
            <person name="Nielsen M.R."/>
            <person name="Sondergaard T.E."/>
            <person name="Sorensen J.L."/>
            <person name="Fitzpatrick D.A."/>
            <person name="Frisvad J.C."/>
            <person name="Nielsen K.L."/>
        </authorList>
    </citation>
    <scope>NUCLEOTIDE SEQUENCE</scope>
    <source>
        <strain evidence="2">IBT 19713</strain>
    </source>
</reference>
<sequence length="146" mass="16376">MSHEQEPEQERDQHDPWYPYFHPPTPPPSYRTTYLPPPRMAGDGLDYRRPMNTTSQGASELDIIDLTNEPESPPQVRRQQGASNSSRAGLPRFERNILNDAPQEIVNLDDDEADDDHGEGPSSPDVLFVGESTRPRPPTSTLVSAQ</sequence>
<comment type="caution">
    <text evidence="2">The sequence shown here is derived from an EMBL/GenBank/DDBJ whole genome shotgun (WGS) entry which is preliminary data.</text>
</comment>
<protein>
    <submittedName>
        <fullName evidence="2">Uncharacterized protein</fullName>
    </submittedName>
</protein>
<dbReference type="OrthoDB" id="2398441at2759"/>
<reference evidence="2" key="1">
    <citation type="submission" date="2022-11" db="EMBL/GenBank/DDBJ databases">
        <authorList>
            <person name="Petersen C."/>
        </authorList>
    </citation>
    <scope>NUCLEOTIDE SEQUENCE</scope>
    <source>
        <strain evidence="2">IBT 19713</strain>
    </source>
</reference>
<dbReference type="Proteomes" id="UP001150941">
    <property type="component" value="Unassembled WGS sequence"/>
</dbReference>
<organism evidence="2 3">
    <name type="scientific">Penicillium chermesinum</name>
    <dbReference type="NCBI Taxonomy" id="63820"/>
    <lineage>
        <taxon>Eukaryota</taxon>
        <taxon>Fungi</taxon>
        <taxon>Dikarya</taxon>
        <taxon>Ascomycota</taxon>
        <taxon>Pezizomycotina</taxon>
        <taxon>Eurotiomycetes</taxon>
        <taxon>Eurotiomycetidae</taxon>
        <taxon>Eurotiales</taxon>
        <taxon>Aspergillaceae</taxon>
        <taxon>Penicillium</taxon>
    </lineage>
</organism>
<dbReference type="RefSeq" id="XP_058334097.1">
    <property type="nucleotide sequence ID" value="XM_058470956.1"/>
</dbReference>